<accession>A0A834W148</accession>
<comment type="caution">
    <text evidence="2">The sequence shown here is derived from an EMBL/GenBank/DDBJ whole genome shotgun (WGS) entry which is preliminary data.</text>
</comment>
<reference evidence="2" key="1">
    <citation type="submission" date="2020-09" db="EMBL/GenBank/DDBJ databases">
        <title>Genome-Enabled Discovery of Anthraquinone Biosynthesis in Senna tora.</title>
        <authorList>
            <person name="Kang S.-H."/>
            <person name="Pandey R.P."/>
            <person name="Lee C.-M."/>
            <person name="Sim J.-S."/>
            <person name="Jeong J.-T."/>
            <person name="Choi B.-S."/>
            <person name="Jung M."/>
            <person name="Ginzburg D."/>
            <person name="Zhao K."/>
            <person name="Won S.Y."/>
            <person name="Oh T.-J."/>
            <person name="Yu Y."/>
            <person name="Kim N.-H."/>
            <person name="Lee O.R."/>
            <person name="Lee T.-H."/>
            <person name="Bashyal P."/>
            <person name="Kim T.-S."/>
            <person name="Lee W.-H."/>
            <person name="Kawkins C."/>
            <person name="Kim C.-K."/>
            <person name="Kim J.S."/>
            <person name="Ahn B.O."/>
            <person name="Rhee S.Y."/>
            <person name="Sohng J.K."/>
        </authorList>
    </citation>
    <scope>NUCLEOTIDE SEQUENCE</scope>
    <source>
        <tissue evidence="2">Leaf</tissue>
    </source>
</reference>
<keyword evidence="3" id="KW-1185">Reference proteome</keyword>
<evidence type="ECO:0000313" key="3">
    <source>
        <dbReference type="Proteomes" id="UP000634136"/>
    </source>
</evidence>
<dbReference type="Proteomes" id="UP000634136">
    <property type="component" value="Unassembled WGS sequence"/>
</dbReference>
<name>A0A834W148_9FABA</name>
<dbReference type="AlphaFoldDB" id="A0A834W148"/>
<evidence type="ECO:0000256" key="1">
    <source>
        <dbReference type="SAM" id="Phobius"/>
    </source>
</evidence>
<evidence type="ECO:0000313" key="2">
    <source>
        <dbReference type="EMBL" id="KAF7802086.1"/>
    </source>
</evidence>
<sequence length="90" mass="9745">MYTLGVEVADSGMSSTCLTASSRTTWATFSRMSCAPLRSHSSLSANISLKEILYVHPFCLSEGRILHLLVIVCVLMVVVCFPSNSFVGLT</sequence>
<keyword evidence="1" id="KW-0812">Transmembrane</keyword>
<dbReference type="EMBL" id="JAAIUW010000013">
    <property type="protein sequence ID" value="KAF7802086.1"/>
    <property type="molecule type" value="Genomic_DNA"/>
</dbReference>
<protein>
    <submittedName>
        <fullName evidence="2">Uncharacterized protein</fullName>
    </submittedName>
</protein>
<keyword evidence="1" id="KW-0472">Membrane</keyword>
<feature type="transmembrane region" description="Helical" evidence="1">
    <location>
        <begin position="65"/>
        <end position="87"/>
    </location>
</feature>
<gene>
    <name evidence="2" type="ORF">G2W53_041197</name>
</gene>
<organism evidence="2 3">
    <name type="scientific">Senna tora</name>
    <dbReference type="NCBI Taxonomy" id="362788"/>
    <lineage>
        <taxon>Eukaryota</taxon>
        <taxon>Viridiplantae</taxon>
        <taxon>Streptophyta</taxon>
        <taxon>Embryophyta</taxon>
        <taxon>Tracheophyta</taxon>
        <taxon>Spermatophyta</taxon>
        <taxon>Magnoliopsida</taxon>
        <taxon>eudicotyledons</taxon>
        <taxon>Gunneridae</taxon>
        <taxon>Pentapetalae</taxon>
        <taxon>rosids</taxon>
        <taxon>fabids</taxon>
        <taxon>Fabales</taxon>
        <taxon>Fabaceae</taxon>
        <taxon>Caesalpinioideae</taxon>
        <taxon>Cassia clade</taxon>
        <taxon>Senna</taxon>
    </lineage>
</organism>
<proteinExistence type="predicted"/>
<keyword evidence="1" id="KW-1133">Transmembrane helix</keyword>